<dbReference type="InterPro" id="IPR001296">
    <property type="entry name" value="Glyco_trans_1"/>
</dbReference>
<evidence type="ECO:0000259" key="4">
    <source>
        <dbReference type="Pfam" id="PF00534"/>
    </source>
</evidence>
<dbReference type="PANTHER" id="PTHR12526">
    <property type="entry name" value="GLYCOSYLTRANSFERASE"/>
    <property type="match status" value="1"/>
</dbReference>
<dbReference type="OrthoDB" id="9813214at2"/>
<dbReference type="GO" id="GO:0016757">
    <property type="term" value="F:glycosyltransferase activity"/>
    <property type="evidence" value="ECO:0007669"/>
    <property type="project" value="UniProtKB-KW"/>
</dbReference>
<keyword evidence="3" id="KW-0472">Membrane</keyword>
<evidence type="ECO:0000256" key="2">
    <source>
        <dbReference type="ARBA" id="ARBA00022679"/>
    </source>
</evidence>
<keyword evidence="3" id="KW-0812">Transmembrane</keyword>
<evidence type="ECO:0000256" key="3">
    <source>
        <dbReference type="SAM" id="Phobius"/>
    </source>
</evidence>
<dbReference type="PANTHER" id="PTHR12526:SF629">
    <property type="entry name" value="TEICHURONIC ACID BIOSYNTHESIS GLYCOSYLTRANSFERASE TUAH-RELATED"/>
    <property type="match status" value="1"/>
</dbReference>
<feature type="transmembrane region" description="Helical" evidence="3">
    <location>
        <begin position="100"/>
        <end position="118"/>
    </location>
</feature>
<name>A0A558AX90_9STAP</name>
<protein>
    <submittedName>
        <fullName evidence="5">Glycosyltransferase family 4 protein</fullName>
    </submittedName>
</protein>
<dbReference type="EMBL" id="VMSJ01000001">
    <property type="protein sequence ID" value="TVT28869.1"/>
    <property type="molecule type" value="Genomic_DNA"/>
</dbReference>
<evidence type="ECO:0000256" key="1">
    <source>
        <dbReference type="ARBA" id="ARBA00022676"/>
    </source>
</evidence>
<keyword evidence="2 5" id="KW-0808">Transferase</keyword>
<keyword evidence="6" id="KW-1185">Reference proteome</keyword>
<reference evidence="5 6" key="1">
    <citation type="submission" date="2019-07" db="EMBL/GenBank/DDBJ databases">
        <title>Salinicoccus cyprini sp. nov., isolated from gastro-intestinal tract of mirror carp, Cyprinus carpio var. specularis, collected from Gobind Sagar Reservoir, Himachal Pradesh, India.</title>
        <authorList>
            <person name="Talwar C."/>
            <person name="Singh A.K."/>
            <person name="Lal R."/>
            <person name="Negi R.K."/>
        </authorList>
    </citation>
    <scope>NUCLEOTIDE SEQUENCE [LARGE SCALE GENOMIC DNA]</scope>
    <source>
        <strain evidence="5 6">CT19</strain>
    </source>
</reference>
<feature type="domain" description="Glycosyl transferase family 1" evidence="4">
    <location>
        <begin position="240"/>
        <end position="407"/>
    </location>
</feature>
<evidence type="ECO:0000313" key="5">
    <source>
        <dbReference type="EMBL" id="TVT28869.1"/>
    </source>
</evidence>
<proteinExistence type="predicted"/>
<sequence length="428" mass="49125">MKKVTMFVWNHFTNDARVMREGMALSQNNYDINLIAIENKKDALAPRYEVINDRFRVHRVPMYPWLLELYQNNKKAFIFSVAGATTVVAPVLFYKSWVLLSSYFIILAAAYTSVKNNAVRRNMIKVIRSFKMIIQGYKHAADIYHSHDLNTLTQGVICSKLRVNRKKLIYDSHEVQTDRTGYNPRFASIWEGCLLKFVDETIVENHTRAKHHDAIYGNYPETLYNYSAYCDIDDTADLDLRDQLSLPSDEKILLYQGGLQSGRGLELLIKMMHQVKEGTLVFIGDGRLKDALMEQAAEEDLESRIKFFGKADLSDLPSYTKEAYLGFQVLQNTSFNHYSASSNKLFEYIMAHVPVVSCDFPEIKKVVQGEELGIAIDASNVDALAGAVNTLLDDEGLRNQYSDNCKQAKLKYNWNNEQKKLLRIYENL</sequence>
<dbReference type="Gene3D" id="3.40.50.2000">
    <property type="entry name" value="Glycogen Phosphorylase B"/>
    <property type="match status" value="2"/>
</dbReference>
<gene>
    <name evidence="5" type="ORF">FO441_00900</name>
</gene>
<accession>A0A558AX90</accession>
<evidence type="ECO:0000313" key="6">
    <source>
        <dbReference type="Proteomes" id="UP000315103"/>
    </source>
</evidence>
<dbReference type="SUPFAM" id="SSF53756">
    <property type="entry name" value="UDP-Glycosyltransferase/glycogen phosphorylase"/>
    <property type="match status" value="1"/>
</dbReference>
<dbReference type="Proteomes" id="UP000315103">
    <property type="component" value="Unassembled WGS sequence"/>
</dbReference>
<feature type="transmembrane region" description="Helical" evidence="3">
    <location>
        <begin position="76"/>
        <end position="94"/>
    </location>
</feature>
<organism evidence="5 6">
    <name type="scientific">Salinicoccus cyprini</name>
    <dbReference type="NCBI Taxonomy" id="2493691"/>
    <lineage>
        <taxon>Bacteria</taxon>
        <taxon>Bacillati</taxon>
        <taxon>Bacillota</taxon>
        <taxon>Bacilli</taxon>
        <taxon>Bacillales</taxon>
        <taxon>Staphylococcaceae</taxon>
        <taxon>Salinicoccus</taxon>
    </lineage>
</organism>
<dbReference type="AlphaFoldDB" id="A0A558AX90"/>
<dbReference type="RefSeq" id="WP_145284453.1">
    <property type="nucleotide sequence ID" value="NZ_VMSJ01000001.1"/>
</dbReference>
<keyword evidence="1" id="KW-0328">Glycosyltransferase</keyword>
<dbReference type="Pfam" id="PF00534">
    <property type="entry name" value="Glycos_transf_1"/>
    <property type="match status" value="1"/>
</dbReference>
<keyword evidence="3" id="KW-1133">Transmembrane helix</keyword>
<comment type="caution">
    <text evidence="5">The sequence shown here is derived from an EMBL/GenBank/DDBJ whole genome shotgun (WGS) entry which is preliminary data.</text>
</comment>